<accession>A0A9P8URM4</accession>
<feature type="transmembrane region" description="Helical" evidence="6">
    <location>
        <begin position="294"/>
        <end position="318"/>
    </location>
</feature>
<evidence type="ECO:0000256" key="3">
    <source>
        <dbReference type="ARBA" id="ARBA00022989"/>
    </source>
</evidence>
<evidence type="ECO:0000313" key="7">
    <source>
        <dbReference type="EMBL" id="KAH6657088.1"/>
    </source>
</evidence>
<evidence type="ECO:0008006" key="9">
    <source>
        <dbReference type="Google" id="ProtNLM"/>
    </source>
</evidence>
<keyword evidence="3 6" id="KW-1133">Transmembrane helix</keyword>
<feature type="region of interest" description="Disordered" evidence="5">
    <location>
        <begin position="472"/>
        <end position="507"/>
    </location>
</feature>
<name>A0A9P8URM4_9PEZI</name>
<dbReference type="SUPFAM" id="SSF103473">
    <property type="entry name" value="MFS general substrate transporter"/>
    <property type="match status" value="2"/>
</dbReference>
<evidence type="ECO:0000256" key="1">
    <source>
        <dbReference type="ARBA" id="ARBA00004141"/>
    </source>
</evidence>
<comment type="caution">
    <text evidence="7">The sequence shown here is derived from an EMBL/GenBank/DDBJ whole genome shotgun (WGS) entry which is preliminary data.</text>
</comment>
<protein>
    <recommendedName>
        <fullName evidence="9">Major facilitator superfamily (MFS) profile domain-containing protein</fullName>
    </recommendedName>
</protein>
<dbReference type="RefSeq" id="XP_045961322.1">
    <property type="nucleotide sequence ID" value="XM_046109073.1"/>
</dbReference>
<dbReference type="InterPro" id="IPR005828">
    <property type="entry name" value="MFS_sugar_transport-like"/>
</dbReference>
<dbReference type="GeneID" id="70137964"/>
<feature type="transmembrane region" description="Helical" evidence="6">
    <location>
        <begin position="47"/>
        <end position="66"/>
    </location>
</feature>
<evidence type="ECO:0000256" key="2">
    <source>
        <dbReference type="ARBA" id="ARBA00022692"/>
    </source>
</evidence>
<feature type="transmembrane region" description="Helical" evidence="6">
    <location>
        <begin position="370"/>
        <end position="390"/>
    </location>
</feature>
<keyword evidence="8" id="KW-1185">Reference proteome</keyword>
<evidence type="ECO:0000256" key="5">
    <source>
        <dbReference type="SAM" id="MobiDB-lite"/>
    </source>
</evidence>
<dbReference type="OrthoDB" id="433512at2759"/>
<gene>
    <name evidence="7" type="ORF">BKA67DRAFT_688448</name>
</gene>
<feature type="transmembrane region" description="Helical" evidence="6">
    <location>
        <begin position="267"/>
        <end position="288"/>
    </location>
</feature>
<dbReference type="Proteomes" id="UP000758603">
    <property type="component" value="Unassembled WGS sequence"/>
</dbReference>
<dbReference type="GO" id="GO:0016020">
    <property type="term" value="C:membrane"/>
    <property type="evidence" value="ECO:0007669"/>
    <property type="project" value="UniProtKB-SubCell"/>
</dbReference>
<evidence type="ECO:0000256" key="6">
    <source>
        <dbReference type="SAM" id="Phobius"/>
    </source>
</evidence>
<feature type="transmembrane region" description="Helical" evidence="6">
    <location>
        <begin position="150"/>
        <end position="170"/>
    </location>
</feature>
<proteinExistence type="predicted"/>
<comment type="subcellular location">
    <subcellularLocation>
        <location evidence="1">Membrane</location>
        <topology evidence="1">Multi-pass membrane protein</topology>
    </subcellularLocation>
</comment>
<dbReference type="EMBL" id="JAGPXC010000002">
    <property type="protein sequence ID" value="KAH6657088.1"/>
    <property type="molecule type" value="Genomic_DNA"/>
</dbReference>
<evidence type="ECO:0000256" key="4">
    <source>
        <dbReference type="ARBA" id="ARBA00023136"/>
    </source>
</evidence>
<keyword evidence="2 6" id="KW-0812">Transmembrane</keyword>
<feature type="transmembrane region" description="Helical" evidence="6">
    <location>
        <begin position="239"/>
        <end position="260"/>
    </location>
</feature>
<evidence type="ECO:0000313" key="8">
    <source>
        <dbReference type="Proteomes" id="UP000758603"/>
    </source>
</evidence>
<reference evidence="7" key="1">
    <citation type="journal article" date="2021" name="Nat. Commun.">
        <title>Genetic determinants of endophytism in the Arabidopsis root mycobiome.</title>
        <authorList>
            <person name="Mesny F."/>
            <person name="Miyauchi S."/>
            <person name="Thiergart T."/>
            <person name="Pickel B."/>
            <person name="Atanasova L."/>
            <person name="Karlsson M."/>
            <person name="Huettel B."/>
            <person name="Barry K.W."/>
            <person name="Haridas S."/>
            <person name="Chen C."/>
            <person name="Bauer D."/>
            <person name="Andreopoulos W."/>
            <person name="Pangilinan J."/>
            <person name="LaButti K."/>
            <person name="Riley R."/>
            <person name="Lipzen A."/>
            <person name="Clum A."/>
            <person name="Drula E."/>
            <person name="Henrissat B."/>
            <person name="Kohler A."/>
            <person name="Grigoriev I.V."/>
            <person name="Martin F.M."/>
            <person name="Hacquard S."/>
        </authorList>
    </citation>
    <scope>NUCLEOTIDE SEQUENCE</scope>
    <source>
        <strain evidence="7">MPI-SDFR-AT-0073</strain>
    </source>
</reference>
<dbReference type="AlphaFoldDB" id="A0A9P8URM4"/>
<feature type="transmembrane region" description="Helical" evidence="6">
    <location>
        <begin position="330"/>
        <end position="350"/>
    </location>
</feature>
<dbReference type="InterPro" id="IPR036259">
    <property type="entry name" value="MFS_trans_sf"/>
</dbReference>
<sequence length="507" mass="55450">MMAAVFLMQSLGQLAAYAFGLAILVGFGNKLSDQNADNDQVERTIDIVWRLTIGIGAIPALVSLFLRRIIPETPLFLAAQGKVDDAAEAAAIVYAPDAAIQPIGQGEANQNHQGTNGLVRTLKSKKGTSPTSTIDHLKQIKEYLSEKGRWRALLGVMLTWWLLDLAYYGLGLDNPRTISTIWLSRDPLTDPEVDKSCMFIDSSNSTLNGTWLDESWHADPARPCVSIYEILKQDSIRNIITVSTGTVTGSVVLLFSINYIPRVTWMGWMFVALAALFAVNGGTFFVTFESDKHALTMTLYVLAQVIFNLGPNTMTFILPAELFGTKYRATFYGLAGASGKFGAIVIQAILSQPVFKGARLTESYEKSFAGLLLGFCPAMLLGAFVTWTWIPEVQLPRGLDQARDEDVDENASDDGLSGDPRTVTFRQQLKLPNRSLEDIDRNPDAGQILGMRRNVSRLLCALTRSKVISRPQASMAEVGGGGSRQAENLIGVEESDIGDGLQPRGRY</sequence>
<organism evidence="7 8">
    <name type="scientific">Truncatella angustata</name>
    <dbReference type="NCBI Taxonomy" id="152316"/>
    <lineage>
        <taxon>Eukaryota</taxon>
        <taxon>Fungi</taxon>
        <taxon>Dikarya</taxon>
        <taxon>Ascomycota</taxon>
        <taxon>Pezizomycotina</taxon>
        <taxon>Sordariomycetes</taxon>
        <taxon>Xylariomycetidae</taxon>
        <taxon>Amphisphaeriales</taxon>
        <taxon>Sporocadaceae</taxon>
        <taxon>Truncatella</taxon>
    </lineage>
</organism>
<dbReference type="Pfam" id="PF00083">
    <property type="entry name" value="Sugar_tr"/>
    <property type="match status" value="2"/>
</dbReference>
<dbReference type="PANTHER" id="PTHR24064">
    <property type="entry name" value="SOLUTE CARRIER FAMILY 22 MEMBER"/>
    <property type="match status" value="1"/>
</dbReference>
<dbReference type="GO" id="GO:0022857">
    <property type="term" value="F:transmembrane transporter activity"/>
    <property type="evidence" value="ECO:0007669"/>
    <property type="project" value="InterPro"/>
</dbReference>
<dbReference type="Gene3D" id="1.20.1250.20">
    <property type="entry name" value="MFS general substrate transporter like domains"/>
    <property type="match status" value="2"/>
</dbReference>
<feature type="compositionally biased region" description="Acidic residues" evidence="5">
    <location>
        <begin position="403"/>
        <end position="412"/>
    </location>
</feature>
<keyword evidence="4 6" id="KW-0472">Membrane</keyword>
<feature type="region of interest" description="Disordered" evidence="5">
    <location>
        <begin position="400"/>
        <end position="423"/>
    </location>
</feature>